<feature type="non-terminal residue" evidence="1">
    <location>
        <position position="1"/>
    </location>
</feature>
<organism evidence="1">
    <name type="scientific">Arion vulgaris</name>
    <dbReference type="NCBI Taxonomy" id="1028688"/>
    <lineage>
        <taxon>Eukaryota</taxon>
        <taxon>Metazoa</taxon>
        <taxon>Spiralia</taxon>
        <taxon>Lophotrochozoa</taxon>
        <taxon>Mollusca</taxon>
        <taxon>Gastropoda</taxon>
        <taxon>Heterobranchia</taxon>
        <taxon>Euthyneura</taxon>
        <taxon>Panpulmonata</taxon>
        <taxon>Eupulmonata</taxon>
        <taxon>Stylommatophora</taxon>
        <taxon>Helicina</taxon>
        <taxon>Arionoidea</taxon>
        <taxon>Arionidae</taxon>
        <taxon>Arion</taxon>
    </lineage>
</organism>
<protein>
    <submittedName>
        <fullName evidence="1">Uncharacterized protein</fullName>
    </submittedName>
</protein>
<name>A0A0B6ZBU2_9EUPU</name>
<reference evidence="1" key="1">
    <citation type="submission" date="2014-12" db="EMBL/GenBank/DDBJ databases">
        <title>Insight into the proteome of Arion vulgaris.</title>
        <authorList>
            <person name="Aradska J."/>
            <person name="Bulat T."/>
            <person name="Smidak R."/>
            <person name="Sarate P."/>
            <person name="Gangsoo J."/>
            <person name="Sialana F."/>
            <person name="Bilban M."/>
            <person name="Lubec G."/>
        </authorList>
    </citation>
    <scope>NUCLEOTIDE SEQUENCE</scope>
    <source>
        <tissue evidence="1">Skin</tissue>
    </source>
</reference>
<accession>A0A0B6ZBU2</accession>
<evidence type="ECO:0000313" key="1">
    <source>
        <dbReference type="EMBL" id="CEK65917.1"/>
    </source>
</evidence>
<dbReference type="EMBL" id="HACG01019052">
    <property type="protein sequence ID" value="CEK65917.1"/>
    <property type="molecule type" value="Transcribed_RNA"/>
</dbReference>
<gene>
    <name evidence="1" type="primary">ORF56708</name>
</gene>
<proteinExistence type="predicted"/>
<dbReference type="AlphaFoldDB" id="A0A0B6ZBU2"/>
<feature type="non-terminal residue" evidence="1">
    <location>
        <position position="198"/>
    </location>
</feature>
<sequence length="198" mass="22991">PGERTNSNLKVMIDKKTTLTYTPEMTRKRVGYLQRVREMFMPRSSISLNNLSNESMEESISRQQSETSETYLRKTKSQTFVSDNHVESLSHGLTKSQINEKLYVVNSTQRESETRAPEVAERCANVKILINQESSSEKYEHGDETIEDTDIMTSIQVHKPERTYSLLRRTNEQNDSSHVNFTRIPSLRIRKVHLCLLH</sequence>